<evidence type="ECO:0000313" key="1">
    <source>
        <dbReference type="EMBL" id="KKN24891.1"/>
    </source>
</evidence>
<organism evidence="1">
    <name type="scientific">marine sediment metagenome</name>
    <dbReference type="NCBI Taxonomy" id="412755"/>
    <lineage>
        <taxon>unclassified sequences</taxon>
        <taxon>metagenomes</taxon>
        <taxon>ecological metagenomes</taxon>
    </lineage>
</organism>
<name>A0A0F9RIS5_9ZZZZ</name>
<sequence>MATVIEKKDWKIVFSGGEENLRVSCPRCGRVFFLDHDVDHMGNVFPSLQCPDEECGYHDFAVLKDFRGFSEH</sequence>
<comment type="caution">
    <text evidence="1">The sequence shown here is derived from an EMBL/GenBank/DDBJ whole genome shotgun (WGS) entry which is preliminary data.</text>
</comment>
<accession>A0A0F9RIS5</accession>
<reference evidence="1" key="1">
    <citation type="journal article" date="2015" name="Nature">
        <title>Complex archaea that bridge the gap between prokaryotes and eukaryotes.</title>
        <authorList>
            <person name="Spang A."/>
            <person name="Saw J.H."/>
            <person name="Jorgensen S.L."/>
            <person name="Zaremba-Niedzwiedzka K."/>
            <person name="Martijn J."/>
            <person name="Lind A.E."/>
            <person name="van Eijk R."/>
            <person name="Schleper C."/>
            <person name="Guy L."/>
            <person name="Ettema T.J."/>
        </authorList>
    </citation>
    <scope>NUCLEOTIDE SEQUENCE</scope>
</reference>
<protein>
    <submittedName>
        <fullName evidence="1">Uncharacterized protein</fullName>
    </submittedName>
</protein>
<dbReference type="EMBL" id="LAZR01002848">
    <property type="protein sequence ID" value="KKN24891.1"/>
    <property type="molecule type" value="Genomic_DNA"/>
</dbReference>
<proteinExistence type="predicted"/>
<gene>
    <name evidence="1" type="ORF">LCGC14_0890410</name>
</gene>
<dbReference type="AlphaFoldDB" id="A0A0F9RIS5"/>